<dbReference type="AlphaFoldDB" id="A0A1Y0IN01"/>
<dbReference type="PRINTS" id="PR00039">
    <property type="entry name" value="HTHLYSR"/>
</dbReference>
<evidence type="ECO:0000313" key="7">
    <source>
        <dbReference type="Proteomes" id="UP000195437"/>
    </source>
</evidence>
<evidence type="ECO:0000259" key="5">
    <source>
        <dbReference type="PROSITE" id="PS50931"/>
    </source>
</evidence>
<dbReference type="EMBL" id="CP021434">
    <property type="protein sequence ID" value="ARU61908.1"/>
    <property type="molecule type" value="Genomic_DNA"/>
</dbReference>
<proteinExistence type="inferred from homology"/>
<dbReference type="RefSeq" id="WP_087457277.1">
    <property type="nucleotide sequence ID" value="NZ_CP021434.1"/>
</dbReference>
<reference evidence="7" key="1">
    <citation type="submission" date="2017-05" db="EMBL/GenBank/DDBJ databases">
        <authorList>
            <person name="Sung H."/>
        </authorList>
    </citation>
    <scope>NUCLEOTIDE SEQUENCE [LARGE SCALE GENOMIC DNA]</scope>
    <source>
        <strain evidence="7">AR23208</strain>
    </source>
</reference>
<organism evidence="6 7">
    <name type="scientific">Tumebacillus avium</name>
    <dbReference type="NCBI Taxonomy" id="1903704"/>
    <lineage>
        <taxon>Bacteria</taxon>
        <taxon>Bacillati</taxon>
        <taxon>Bacillota</taxon>
        <taxon>Bacilli</taxon>
        <taxon>Bacillales</taxon>
        <taxon>Alicyclobacillaceae</taxon>
        <taxon>Tumebacillus</taxon>
    </lineage>
</organism>
<dbReference type="GO" id="GO:0000976">
    <property type="term" value="F:transcription cis-regulatory region binding"/>
    <property type="evidence" value="ECO:0007669"/>
    <property type="project" value="TreeGrafter"/>
</dbReference>
<dbReference type="PANTHER" id="PTHR30126">
    <property type="entry name" value="HTH-TYPE TRANSCRIPTIONAL REGULATOR"/>
    <property type="match status" value="1"/>
</dbReference>
<feature type="domain" description="HTH lysR-type" evidence="5">
    <location>
        <begin position="1"/>
        <end position="58"/>
    </location>
</feature>
<evidence type="ECO:0000256" key="2">
    <source>
        <dbReference type="ARBA" id="ARBA00023015"/>
    </source>
</evidence>
<name>A0A1Y0IN01_9BACL</name>
<dbReference type="PANTHER" id="PTHR30126:SF40">
    <property type="entry name" value="HTH-TYPE TRANSCRIPTIONAL REGULATOR GLTR"/>
    <property type="match status" value="1"/>
</dbReference>
<dbReference type="InterPro" id="IPR005119">
    <property type="entry name" value="LysR_subst-bd"/>
</dbReference>
<dbReference type="CDD" id="cd05466">
    <property type="entry name" value="PBP2_LTTR_substrate"/>
    <property type="match status" value="1"/>
</dbReference>
<dbReference type="GO" id="GO:0003700">
    <property type="term" value="F:DNA-binding transcription factor activity"/>
    <property type="evidence" value="ECO:0007669"/>
    <property type="project" value="InterPro"/>
</dbReference>
<gene>
    <name evidence="6" type="ORF">CBW65_13350</name>
</gene>
<keyword evidence="3" id="KW-0238">DNA-binding</keyword>
<dbReference type="KEGG" id="tum:CBW65_13350"/>
<evidence type="ECO:0000256" key="1">
    <source>
        <dbReference type="ARBA" id="ARBA00009437"/>
    </source>
</evidence>
<dbReference type="InterPro" id="IPR036390">
    <property type="entry name" value="WH_DNA-bd_sf"/>
</dbReference>
<comment type="similarity">
    <text evidence="1">Belongs to the LysR transcriptional regulatory family.</text>
</comment>
<keyword evidence="4" id="KW-0804">Transcription</keyword>
<dbReference type="Pfam" id="PF03466">
    <property type="entry name" value="LysR_substrate"/>
    <property type="match status" value="1"/>
</dbReference>
<dbReference type="PROSITE" id="PS50931">
    <property type="entry name" value="HTH_LYSR"/>
    <property type="match status" value="1"/>
</dbReference>
<keyword evidence="7" id="KW-1185">Reference proteome</keyword>
<dbReference type="Gene3D" id="3.40.190.290">
    <property type="match status" value="1"/>
</dbReference>
<keyword evidence="2" id="KW-0805">Transcription regulation</keyword>
<dbReference type="FunFam" id="1.10.10.10:FF:000001">
    <property type="entry name" value="LysR family transcriptional regulator"/>
    <property type="match status" value="1"/>
</dbReference>
<dbReference type="SUPFAM" id="SSF53850">
    <property type="entry name" value="Periplasmic binding protein-like II"/>
    <property type="match status" value="1"/>
</dbReference>
<dbReference type="InterPro" id="IPR000847">
    <property type="entry name" value="LysR_HTH_N"/>
</dbReference>
<evidence type="ECO:0000256" key="4">
    <source>
        <dbReference type="ARBA" id="ARBA00023163"/>
    </source>
</evidence>
<protein>
    <submittedName>
        <fullName evidence="6">LysR family transcriptional regulator</fullName>
    </submittedName>
</protein>
<sequence>MNLENLEMFLMIARFGSINKAAETLFLAQSTVTHRLKQLEKQLNVSLFVRTANGVTLTPEGRSFVPVATGIVEQIRSFTQDTSARKPLTIAAGKAFASYELPRLLGEYRKNHPDLRCYVKSTLYEESITALLTGMADLAVLGSEVYHPQLLQLDLPSDRIVLIVSSEHRWGRTFSGFADWGAQEMIMFGDSSAPFRQRVDRFLLERGVFPNVIMELDSFSAVKQMVIQNLGVAMLPERVIREETAAGLLTAHDIAEGALARPTLIAYPKHKAKDEDFQQFLTWIVEHY</sequence>
<dbReference type="InterPro" id="IPR036388">
    <property type="entry name" value="WH-like_DNA-bd_sf"/>
</dbReference>
<evidence type="ECO:0000256" key="3">
    <source>
        <dbReference type="ARBA" id="ARBA00023125"/>
    </source>
</evidence>
<dbReference type="Proteomes" id="UP000195437">
    <property type="component" value="Chromosome"/>
</dbReference>
<dbReference type="Gene3D" id="1.10.10.10">
    <property type="entry name" value="Winged helix-like DNA-binding domain superfamily/Winged helix DNA-binding domain"/>
    <property type="match status" value="1"/>
</dbReference>
<accession>A0A1Y0IN01</accession>
<dbReference type="SUPFAM" id="SSF46785">
    <property type="entry name" value="Winged helix' DNA-binding domain"/>
    <property type="match status" value="1"/>
</dbReference>
<evidence type="ECO:0000313" key="6">
    <source>
        <dbReference type="EMBL" id="ARU61908.1"/>
    </source>
</evidence>
<dbReference type="OrthoDB" id="9803735at2"/>
<dbReference type="Pfam" id="PF00126">
    <property type="entry name" value="HTH_1"/>
    <property type="match status" value="1"/>
</dbReference>